<protein>
    <recommendedName>
        <fullName evidence="11">Solute carrier family 23 member 1</fullName>
    </recommendedName>
</protein>
<accession>A0A493TE75</accession>
<feature type="transmembrane region" description="Helical" evidence="7">
    <location>
        <begin position="258"/>
        <end position="278"/>
    </location>
</feature>
<feature type="transmembrane region" description="Helical" evidence="7">
    <location>
        <begin position="299"/>
        <end position="322"/>
    </location>
</feature>
<feature type="transmembrane region" description="Helical" evidence="7">
    <location>
        <begin position="453"/>
        <end position="470"/>
    </location>
</feature>
<feature type="transmembrane region" description="Helical" evidence="7">
    <location>
        <begin position="361"/>
        <end position="379"/>
    </location>
</feature>
<dbReference type="GO" id="GO:0022857">
    <property type="term" value="F:transmembrane transporter activity"/>
    <property type="evidence" value="ECO:0007669"/>
    <property type="project" value="InterPro"/>
</dbReference>
<evidence type="ECO:0000256" key="8">
    <source>
        <dbReference type="SAM" id="SignalP"/>
    </source>
</evidence>
<keyword evidence="8" id="KW-0732">Signal</keyword>
<feature type="transmembrane region" description="Helical" evidence="7">
    <location>
        <begin position="490"/>
        <end position="510"/>
    </location>
</feature>
<evidence type="ECO:0000256" key="5">
    <source>
        <dbReference type="ARBA" id="ARBA00023136"/>
    </source>
</evidence>
<feature type="transmembrane region" description="Helical" evidence="7">
    <location>
        <begin position="127"/>
        <end position="149"/>
    </location>
</feature>
<feature type="signal peptide" evidence="8">
    <location>
        <begin position="1"/>
        <end position="22"/>
    </location>
</feature>
<reference evidence="9" key="3">
    <citation type="submission" date="2025-09" db="UniProtKB">
        <authorList>
            <consortium name="Ensembl"/>
        </authorList>
    </citation>
    <scope>IDENTIFICATION</scope>
</reference>
<comment type="subcellular location">
    <subcellularLocation>
        <location evidence="1">Membrane</location>
        <topology evidence="1">Multi-pass membrane protein</topology>
    </subcellularLocation>
</comment>
<evidence type="ECO:0000313" key="10">
    <source>
        <dbReference type="Proteomes" id="UP000016666"/>
    </source>
</evidence>
<feature type="transmembrane region" description="Helical" evidence="7">
    <location>
        <begin position="209"/>
        <end position="238"/>
    </location>
</feature>
<dbReference type="PANTHER" id="PTHR11119">
    <property type="entry name" value="XANTHINE-URACIL / VITAMIN C PERMEASE FAMILY MEMBER"/>
    <property type="match status" value="1"/>
</dbReference>
<dbReference type="GeneTree" id="ENSGT00950000182953"/>
<comment type="similarity">
    <text evidence="2">Belongs to the nucleobase:cation symporter-2 (NCS2) (TC 2.A.40) family.</text>
</comment>
<keyword evidence="3 7" id="KW-0812">Transmembrane</keyword>
<keyword evidence="10" id="KW-1185">Reference proteome</keyword>
<dbReference type="GO" id="GO:0016020">
    <property type="term" value="C:membrane"/>
    <property type="evidence" value="ECO:0007669"/>
    <property type="project" value="UniProtKB-SubCell"/>
</dbReference>
<organism evidence="9 10">
    <name type="scientific">Anas platyrhynchos platyrhynchos</name>
    <name type="common">Northern mallard</name>
    <dbReference type="NCBI Taxonomy" id="8840"/>
    <lineage>
        <taxon>Eukaryota</taxon>
        <taxon>Metazoa</taxon>
        <taxon>Chordata</taxon>
        <taxon>Craniata</taxon>
        <taxon>Vertebrata</taxon>
        <taxon>Euteleostomi</taxon>
        <taxon>Archelosauria</taxon>
        <taxon>Archosauria</taxon>
        <taxon>Dinosauria</taxon>
        <taxon>Saurischia</taxon>
        <taxon>Theropoda</taxon>
        <taxon>Coelurosauria</taxon>
        <taxon>Aves</taxon>
        <taxon>Neognathae</taxon>
        <taxon>Galloanserae</taxon>
        <taxon>Anseriformes</taxon>
        <taxon>Anatidae</taxon>
        <taxon>Anatinae</taxon>
        <taxon>Anas</taxon>
    </lineage>
</organism>
<keyword evidence="4 7" id="KW-1133">Transmembrane helix</keyword>
<dbReference type="AlphaFoldDB" id="A0A493TE75"/>
<evidence type="ECO:0000313" key="9">
    <source>
        <dbReference type="Ensembl" id="ENSAPLP00000024197.1"/>
    </source>
</evidence>
<feature type="region of interest" description="Disordered" evidence="6">
    <location>
        <begin position="573"/>
        <end position="600"/>
    </location>
</feature>
<evidence type="ECO:0000256" key="2">
    <source>
        <dbReference type="ARBA" id="ARBA00008821"/>
    </source>
</evidence>
<evidence type="ECO:0008006" key="11">
    <source>
        <dbReference type="Google" id="ProtNLM"/>
    </source>
</evidence>
<sequence length="600" mass="65388">MCFYLCFNFPSVALLSSGLVECYIHGFATRHGAWLQERQLWLMKGLFVCQGEDGSHHCSLPDPAAHGPGDIEVKGRDKKLAYTITDVPPWYLCILLGIQHFLTAMGGLVAVPLILSRELCLQHDLLTQSHLISTIFFVSGICTLLQVLFGVRLPIIQGGTFAFLTPTLAMLSLPKWKCPAWTQNATLVNASSPEFIEVWQTRMREVQGAIMVASCFQILVGFSGLIGFLIRFIGPLTIAPTISLVALPLFDSAGDDAGQHWGIAFMTIFFIVLFSQYLKDIPVPLPSYQRGKKCHFSPVYLFQIFPVLLGLSLSWLLCYVLTVTDVLPGDPTAYGYLARTDTRGDVLSRAPWFRIPYPGQWGVPTVSLAGIFGILAGVISSMLESMGDYYACARLSGAPPPPKHAVNRGIGVEGIGCLLAGAWGTGNGTTSYSENVGALGITKYTDMNSSRNIFIFGFSIFAGLTVPNWANKNSALLETGIIQLDQVIQVLLTTGMFVGGLLGFILDNTIPGTLEERGLLAWKQSHKGEAGNSQLISKVYDLPFGIGTKYCAVSWFRYLPACPKRLPVSKKMDELKAAGQESSDKASSERDSEIGADTRI</sequence>
<evidence type="ECO:0000256" key="6">
    <source>
        <dbReference type="SAM" id="MobiDB-lite"/>
    </source>
</evidence>
<keyword evidence="5 7" id="KW-0472">Membrane</keyword>
<dbReference type="InterPro" id="IPR006043">
    <property type="entry name" value="NCS2"/>
</dbReference>
<dbReference type="Pfam" id="PF00860">
    <property type="entry name" value="Xan_ur_permease"/>
    <property type="match status" value="1"/>
</dbReference>
<evidence type="ECO:0000256" key="1">
    <source>
        <dbReference type="ARBA" id="ARBA00004141"/>
    </source>
</evidence>
<dbReference type="Proteomes" id="UP000016666">
    <property type="component" value="Chromosome 1"/>
</dbReference>
<proteinExistence type="inferred from homology"/>
<evidence type="ECO:0000256" key="7">
    <source>
        <dbReference type="SAM" id="Phobius"/>
    </source>
</evidence>
<evidence type="ECO:0000256" key="3">
    <source>
        <dbReference type="ARBA" id="ARBA00022692"/>
    </source>
</evidence>
<reference evidence="9" key="2">
    <citation type="submission" date="2025-08" db="UniProtKB">
        <authorList>
            <consortium name="Ensembl"/>
        </authorList>
    </citation>
    <scope>IDENTIFICATION</scope>
</reference>
<evidence type="ECO:0000256" key="4">
    <source>
        <dbReference type="ARBA" id="ARBA00022989"/>
    </source>
</evidence>
<dbReference type="Ensembl" id="ENSAPLT00000029074.1">
    <property type="protein sequence ID" value="ENSAPLP00000024197.1"/>
    <property type="gene ID" value="ENSAPLG00000002381.2"/>
</dbReference>
<reference evidence="9 10" key="1">
    <citation type="submission" date="2017-10" db="EMBL/GenBank/DDBJ databases">
        <title>A new Pekin duck reference genome.</title>
        <authorList>
            <person name="Hou Z.-C."/>
            <person name="Zhou Z.-K."/>
            <person name="Zhu F."/>
            <person name="Hou S.-S."/>
        </authorList>
    </citation>
    <scope>NUCLEOTIDE SEQUENCE [LARGE SCALE GENOMIC DNA]</scope>
</reference>
<feature type="chain" id="PRO_5019866169" description="Solute carrier family 23 member 1" evidence="8">
    <location>
        <begin position="23"/>
        <end position="600"/>
    </location>
</feature>
<feature type="transmembrane region" description="Helical" evidence="7">
    <location>
        <begin position="89"/>
        <end position="115"/>
    </location>
</feature>
<name>A0A493TE75_ANAPP</name>